<dbReference type="PANTHER" id="PTHR32268">
    <property type="entry name" value="HOMOSERINE O-ACETYLTRANSFERASE"/>
    <property type="match status" value="1"/>
</dbReference>
<dbReference type="InterPro" id="IPR000073">
    <property type="entry name" value="AB_hydrolase_1"/>
</dbReference>
<protein>
    <recommendedName>
        <fullName evidence="2">Homoserine O-acetyltransferase</fullName>
        <shortName evidence="2">HAT</shortName>
        <ecNumber evidence="2">2.3.1.31</ecNumber>
    </recommendedName>
    <alternativeName>
        <fullName evidence="2">Homoserine transacetylase</fullName>
        <shortName evidence="2">HTA</shortName>
    </alternativeName>
</protein>
<evidence type="ECO:0000313" key="4">
    <source>
        <dbReference type="EMBL" id="MFC3197788.1"/>
    </source>
</evidence>
<comment type="caution">
    <text evidence="4">The sequence shown here is derived from an EMBL/GenBank/DDBJ whole genome shotgun (WGS) entry which is preliminary data.</text>
</comment>
<comment type="subcellular location">
    <subcellularLocation>
        <location evidence="2">Cytoplasm</location>
    </subcellularLocation>
</comment>
<dbReference type="RefSeq" id="WP_379021814.1">
    <property type="nucleotide sequence ID" value="NZ_JBHRTA010000030.1"/>
</dbReference>
<evidence type="ECO:0000313" key="5">
    <source>
        <dbReference type="Proteomes" id="UP001595526"/>
    </source>
</evidence>
<dbReference type="PANTHER" id="PTHR32268:SF11">
    <property type="entry name" value="HOMOSERINE O-ACETYLTRANSFERASE"/>
    <property type="match status" value="1"/>
</dbReference>
<dbReference type="SUPFAM" id="SSF53474">
    <property type="entry name" value="alpha/beta-Hydrolases"/>
    <property type="match status" value="1"/>
</dbReference>
<feature type="active site" evidence="2">
    <location>
        <position position="318"/>
    </location>
</feature>
<comment type="catalytic activity">
    <reaction evidence="2">
        <text>L-homoserine + acetyl-CoA = O-acetyl-L-homoserine + CoA</text>
        <dbReference type="Rhea" id="RHEA:13701"/>
        <dbReference type="ChEBI" id="CHEBI:57287"/>
        <dbReference type="ChEBI" id="CHEBI:57288"/>
        <dbReference type="ChEBI" id="CHEBI:57476"/>
        <dbReference type="ChEBI" id="CHEBI:57716"/>
        <dbReference type="EC" id="2.3.1.31"/>
    </reaction>
</comment>
<dbReference type="GO" id="GO:0004414">
    <property type="term" value="F:homoserine O-acetyltransferase activity"/>
    <property type="evidence" value="ECO:0007669"/>
    <property type="project" value="UniProtKB-EC"/>
</dbReference>
<feature type="domain" description="AB hydrolase-1" evidence="3">
    <location>
        <begin position="44"/>
        <end position="322"/>
    </location>
</feature>
<comment type="caution">
    <text evidence="2">Lacks conserved residue(s) required for the propagation of feature annotation.</text>
</comment>
<feature type="active site" description="Nucleophile" evidence="2">
    <location>
        <position position="135"/>
    </location>
</feature>
<dbReference type="Proteomes" id="UP001595526">
    <property type="component" value="Unassembled WGS sequence"/>
</dbReference>
<keyword evidence="5" id="KW-1185">Reference proteome</keyword>
<reference evidence="5" key="1">
    <citation type="journal article" date="2019" name="Int. J. Syst. Evol. Microbiol.">
        <title>The Global Catalogue of Microorganisms (GCM) 10K type strain sequencing project: providing services to taxonomists for standard genome sequencing and annotation.</title>
        <authorList>
            <consortium name="The Broad Institute Genomics Platform"/>
            <consortium name="The Broad Institute Genome Sequencing Center for Infectious Disease"/>
            <person name="Wu L."/>
            <person name="Ma J."/>
        </authorList>
    </citation>
    <scope>NUCLEOTIDE SEQUENCE [LARGE SCALE GENOMIC DNA]</scope>
    <source>
        <strain evidence="5">KCTC 52416</strain>
    </source>
</reference>
<accession>A0ABV7JLU2</accession>
<dbReference type="InterPro" id="IPR029058">
    <property type="entry name" value="AB_hydrolase_fold"/>
</dbReference>
<dbReference type="PIRSF" id="PIRSF000443">
    <property type="entry name" value="Homoser_Ac_trans"/>
    <property type="match status" value="1"/>
</dbReference>
<sequence>MGIHTFHYQKTFKLESGRRIKHLEICYHTYGKLNTKKDNVIWVSHALTASSDVFEWWPGLFGEHDLFNPREHFIVCANMIGSPYGSTNPTSINPVTGQPYYLSFPQFTVRDVVAAHRLLADHLGVDKVSVAIGGSLGGQQMLEWAVTDPERFDRLVLIATNASHSPWGIAFNESQRMAIATDRTFYANKPNGGDKGLKVARSIALLSYRGYDTYGVTQLETSNEKLDDFKASSYQNYQGEKLMKRFNAYSYWYLSKAMDSHNVGRGRPGIPEALSLVKAKTLAIGVNTDLLFPSAEQKYLAHHIPNACYKEISSLYGHDGFLIETKRIAAEISSFFSSFFNNHGKSERKPTYQQAG</sequence>
<keyword evidence="2" id="KW-0486">Methionine biosynthesis</keyword>
<comment type="similarity">
    <text evidence="2">Belongs to the AB hydrolase superfamily. MetX family.</text>
</comment>
<gene>
    <name evidence="4" type="primary">metX</name>
    <name evidence="2" type="synonym">metXA</name>
    <name evidence="4" type="ORF">ACFOET_09205</name>
</gene>
<dbReference type="Pfam" id="PF00561">
    <property type="entry name" value="Abhydrolase_1"/>
    <property type="match status" value="1"/>
</dbReference>
<keyword evidence="2" id="KW-0028">Amino-acid biosynthesis</keyword>
<dbReference type="EC" id="2.3.1.31" evidence="2"/>
<feature type="binding site" evidence="2">
    <location>
        <position position="319"/>
    </location>
    <ligand>
        <name>substrate</name>
    </ligand>
</feature>
<dbReference type="InterPro" id="IPR008220">
    <property type="entry name" value="HAT_MetX-like"/>
</dbReference>
<evidence type="ECO:0000256" key="2">
    <source>
        <dbReference type="HAMAP-Rule" id="MF_00296"/>
    </source>
</evidence>
<evidence type="ECO:0000259" key="3">
    <source>
        <dbReference type="Pfam" id="PF00561"/>
    </source>
</evidence>
<dbReference type="NCBIfam" id="TIGR01392">
    <property type="entry name" value="homoserO_Ac_trn"/>
    <property type="match status" value="1"/>
</dbReference>
<keyword evidence="2" id="KW-0963">Cytoplasm</keyword>
<evidence type="ECO:0000256" key="1">
    <source>
        <dbReference type="ARBA" id="ARBA00022679"/>
    </source>
</evidence>
<organism evidence="4 5">
    <name type="scientific">Parapedobacter deserti</name>
    <dbReference type="NCBI Taxonomy" id="1912957"/>
    <lineage>
        <taxon>Bacteria</taxon>
        <taxon>Pseudomonadati</taxon>
        <taxon>Bacteroidota</taxon>
        <taxon>Sphingobacteriia</taxon>
        <taxon>Sphingobacteriales</taxon>
        <taxon>Sphingobacteriaceae</taxon>
        <taxon>Parapedobacter</taxon>
    </lineage>
</organism>
<name>A0ABV7JLU2_9SPHI</name>
<keyword evidence="2 4" id="KW-0012">Acyltransferase</keyword>
<comment type="function">
    <text evidence="2">Transfers an acetyl group from acetyl-CoA to L-homoserine, forming acetyl-L-homoserine.</text>
</comment>
<feature type="binding site" evidence="2">
    <location>
        <position position="201"/>
    </location>
    <ligand>
        <name>substrate</name>
    </ligand>
</feature>
<feature type="active site" evidence="2">
    <location>
        <position position="289"/>
    </location>
</feature>
<proteinExistence type="inferred from homology"/>
<keyword evidence="1 2" id="KW-0808">Transferase</keyword>
<dbReference type="EMBL" id="JBHRTA010000030">
    <property type="protein sequence ID" value="MFC3197788.1"/>
    <property type="molecule type" value="Genomic_DNA"/>
</dbReference>
<comment type="subunit">
    <text evidence="2">Homodimer.</text>
</comment>
<comment type="pathway">
    <text evidence="2">Amino-acid biosynthesis; L-methionine biosynthesis via de novo pathway; O-acetyl-L-homoserine from L-homoserine: step 1/1.</text>
</comment>
<dbReference type="HAMAP" id="MF_00296">
    <property type="entry name" value="MetX_acyltransf"/>
    <property type="match status" value="1"/>
</dbReference>
<dbReference type="Gene3D" id="3.40.50.1820">
    <property type="entry name" value="alpha/beta hydrolase"/>
    <property type="match status" value="1"/>
</dbReference>